<dbReference type="Proteomes" id="UP000632125">
    <property type="component" value="Unassembled WGS sequence"/>
</dbReference>
<reference evidence="1" key="1">
    <citation type="submission" date="2020-09" db="EMBL/GenBank/DDBJ databases">
        <title>A novel bacterium of genus Paenibacillus, isolated from South China Sea.</title>
        <authorList>
            <person name="Huang H."/>
            <person name="Mo K."/>
            <person name="Hu Y."/>
        </authorList>
    </citation>
    <scope>NUCLEOTIDE SEQUENCE</scope>
    <source>
        <strain evidence="1">IB182493</strain>
    </source>
</reference>
<name>A0A927CPV3_9BACL</name>
<protein>
    <submittedName>
        <fullName evidence="1">Uncharacterized protein</fullName>
    </submittedName>
</protein>
<gene>
    <name evidence="1" type="ORF">IDH41_20110</name>
</gene>
<dbReference type="EMBL" id="JACXIY010000024">
    <property type="protein sequence ID" value="MBD2870892.1"/>
    <property type="molecule type" value="Genomic_DNA"/>
</dbReference>
<accession>A0A927CPV3</accession>
<dbReference type="RefSeq" id="WP_190864192.1">
    <property type="nucleotide sequence ID" value="NZ_JACXIY010000024.1"/>
</dbReference>
<proteinExistence type="predicted"/>
<organism evidence="1 2">
    <name type="scientific">Paenibacillus arenilitoris</name>
    <dbReference type="NCBI Taxonomy" id="2772299"/>
    <lineage>
        <taxon>Bacteria</taxon>
        <taxon>Bacillati</taxon>
        <taxon>Bacillota</taxon>
        <taxon>Bacilli</taxon>
        <taxon>Bacillales</taxon>
        <taxon>Paenibacillaceae</taxon>
        <taxon>Paenibacillus</taxon>
    </lineage>
</organism>
<evidence type="ECO:0000313" key="2">
    <source>
        <dbReference type="Proteomes" id="UP000632125"/>
    </source>
</evidence>
<keyword evidence="2" id="KW-1185">Reference proteome</keyword>
<comment type="caution">
    <text evidence="1">The sequence shown here is derived from an EMBL/GenBank/DDBJ whole genome shotgun (WGS) entry which is preliminary data.</text>
</comment>
<dbReference type="AlphaFoldDB" id="A0A927CPV3"/>
<evidence type="ECO:0000313" key="1">
    <source>
        <dbReference type="EMBL" id="MBD2870892.1"/>
    </source>
</evidence>
<sequence length="123" mass="13965">MNVNLEELEQYDPLSQMASHKSAFAPTRVVTKTSSNQEKALLNFSVSVKNISGTDIEEGKEDASFFVFWNDYALYENDMLSPRSRERESRSADENFEITQEIGTTVSDGPDRLRYVLMSGRAK</sequence>